<dbReference type="Gene3D" id="3.40.50.300">
    <property type="entry name" value="P-loop containing nucleotide triphosphate hydrolases"/>
    <property type="match status" value="1"/>
</dbReference>
<dbReference type="EMBL" id="JBFSHR010000050">
    <property type="protein sequence ID" value="MEX6430392.1"/>
    <property type="molecule type" value="Genomic_DNA"/>
</dbReference>
<keyword evidence="3 5" id="KW-0067">ATP-binding</keyword>
<organism evidence="5 6">
    <name type="scientific">Ferrimicrobium acidiphilum</name>
    <dbReference type="NCBI Taxonomy" id="121039"/>
    <lineage>
        <taxon>Bacteria</taxon>
        <taxon>Bacillati</taxon>
        <taxon>Actinomycetota</taxon>
        <taxon>Acidimicrobiia</taxon>
        <taxon>Acidimicrobiales</taxon>
        <taxon>Acidimicrobiaceae</taxon>
        <taxon>Ferrimicrobium</taxon>
    </lineage>
</organism>
<dbReference type="Pfam" id="PF00005">
    <property type="entry name" value="ABC_tran"/>
    <property type="match status" value="1"/>
</dbReference>
<protein>
    <submittedName>
        <fullName evidence="5">ATP-binding cassette domain-containing protein</fullName>
    </submittedName>
</protein>
<proteinExistence type="predicted"/>
<accession>A0ABV3Y4B4</accession>
<dbReference type="InterPro" id="IPR051782">
    <property type="entry name" value="ABC_Transporter_VariousFunc"/>
</dbReference>
<keyword evidence="2" id="KW-0547">Nucleotide-binding</keyword>
<evidence type="ECO:0000313" key="5">
    <source>
        <dbReference type="EMBL" id="MEX6430392.1"/>
    </source>
</evidence>
<comment type="caution">
    <text evidence="5">The sequence shown here is derived from an EMBL/GenBank/DDBJ whole genome shotgun (WGS) entry which is preliminary data.</text>
</comment>
<dbReference type="RefSeq" id="WP_369084774.1">
    <property type="nucleotide sequence ID" value="NZ_JBFSHR010000050.1"/>
</dbReference>
<dbReference type="PROSITE" id="PS50893">
    <property type="entry name" value="ABC_TRANSPORTER_2"/>
    <property type="match status" value="1"/>
</dbReference>
<evidence type="ECO:0000313" key="6">
    <source>
        <dbReference type="Proteomes" id="UP001560267"/>
    </source>
</evidence>
<dbReference type="InterPro" id="IPR003593">
    <property type="entry name" value="AAA+_ATPase"/>
</dbReference>
<evidence type="ECO:0000259" key="4">
    <source>
        <dbReference type="PROSITE" id="PS50893"/>
    </source>
</evidence>
<reference evidence="5 6" key="1">
    <citation type="submission" date="2024-07" db="EMBL/GenBank/DDBJ databases">
        <title>Draft Genome Sequence of Ferrimicrobium acidiphilum Strain YE2023, Isolated from a Pulp of Bioleach Reactor.</title>
        <authorList>
            <person name="Elkina Y.A."/>
            <person name="Bulaeva A.G."/>
            <person name="Beletsky A.V."/>
            <person name="Mardanov A.V."/>
        </authorList>
    </citation>
    <scope>NUCLEOTIDE SEQUENCE [LARGE SCALE GENOMIC DNA]</scope>
    <source>
        <strain evidence="5 6">YE2023</strain>
    </source>
</reference>
<name>A0ABV3Y4B4_9ACTN</name>
<dbReference type="PANTHER" id="PTHR42939:SF1">
    <property type="entry name" value="ABC TRANSPORTER ATP-BINDING PROTEIN ALBC-RELATED"/>
    <property type="match status" value="1"/>
</dbReference>
<keyword evidence="6" id="KW-1185">Reference proteome</keyword>
<evidence type="ECO:0000256" key="3">
    <source>
        <dbReference type="ARBA" id="ARBA00022840"/>
    </source>
</evidence>
<dbReference type="Proteomes" id="UP001560267">
    <property type="component" value="Unassembled WGS sequence"/>
</dbReference>
<dbReference type="GO" id="GO:0005524">
    <property type="term" value="F:ATP binding"/>
    <property type="evidence" value="ECO:0007669"/>
    <property type="project" value="UniProtKB-KW"/>
</dbReference>
<dbReference type="InterPro" id="IPR027417">
    <property type="entry name" value="P-loop_NTPase"/>
</dbReference>
<sequence length="280" mass="30439">MARRFVASHLTKTIHRRLVLNDVTFEVDAGRTIGLVGRIGAGKTTLLSIIAGLRHANSGTFGWSDGPLELGTFALVDQSSALPRRLTLHRVGELAECYHPGFDRDIYLQVLSELDLGPPTRIDKLSEGQRKVTSISLALARRPELLLLDEPLASLDPVSRRAIMGQVLASSSNLGTTVLIASHLVTDIERDCDWLIALDGGNLLLNQEIDSLLEQHLWVDTLAIDARDVHVVLDSGARQLVRIESASDQVHGDVPGLEEIVVAYLGSGMQSRAATQEVHS</sequence>
<gene>
    <name evidence="5" type="ORF">AB6A68_11195</name>
</gene>
<feature type="domain" description="ABC transporter" evidence="4">
    <location>
        <begin position="5"/>
        <end position="225"/>
    </location>
</feature>
<dbReference type="PANTHER" id="PTHR42939">
    <property type="entry name" value="ABC TRANSPORTER ATP-BINDING PROTEIN ALBC-RELATED"/>
    <property type="match status" value="1"/>
</dbReference>
<dbReference type="SMART" id="SM00382">
    <property type="entry name" value="AAA"/>
    <property type="match status" value="1"/>
</dbReference>
<keyword evidence="1" id="KW-0813">Transport</keyword>
<evidence type="ECO:0000256" key="1">
    <source>
        <dbReference type="ARBA" id="ARBA00022448"/>
    </source>
</evidence>
<evidence type="ECO:0000256" key="2">
    <source>
        <dbReference type="ARBA" id="ARBA00022741"/>
    </source>
</evidence>
<dbReference type="InterPro" id="IPR003439">
    <property type="entry name" value="ABC_transporter-like_ATP-bd"/>
</dbReference>
<dbReference type="SUPFAM" id="SSF52540">
    <property type="entry name" value="P-loop containing nucleoside triphosphate hydrolases"/>
    <property type="match status" value="1"/>
</dbReference>